<name>A0ABW9HYT0_9ACTN</name>
<evidence type="ECO:0000313" key="3">
    <source>
        <dbReference type="Proteomes" id="UP001631957"/>
    </source>
</evidence>
<organism evidence="2 3">
    <name type="scientific">Streptomyces niveiscabiei</name>
    <dbReference type="NCBI Taxonomy" id="164115"/>
    <lineage>
        <taxon>Bacteria</taxon>
        <taxon>Bacillati</taxon>
        <taxon>Actinomycetota</taxon>
        <taxon>Actinomycetes</taxon>
        <taxon>Kitasatosporales</taxon>
        <taxon>Streptomycetaceae</taxon>
        <taxon>Streptomyces</taxon>
    </lineage>
</organism>
<accession>A0ABW9HYT0</accession>
<dbReference type="RefSeq" id="WP_055722041.1">
    <property type="nucleotide sequence ID" value="NZ_JBJVNI010000019.1"/>
</dbReference>
<dbReference type="Proteomes" id="UP001631957">
    <property type="component" value="Unassembled WGS sequence"/>
</dbReference>
<sequence>MRTQRAAILLLGSDYRAALPEFDGQRDHPGPRAVPTSNEEPANFWYFNNGITVLCDMVEKAEQSMLAPQQRPLTLTLHNASVVNGEQTVRSVAEAVAADATAAEE</sequence>
<keyword evidence="3" id="KW-1185">Reference proteome</keyword>
<dbReference type="InterPro" id="IPR018891">
    <property type="entry name" value="AIPR_C"/>
</dbReference>
<evidence type="ECO:0000259" key="1">
    <source>
        <dbReference type="Pfam" id="PF10592"/>
    </source>
</evidence>
<protein>
    <submittedName>
        <fullName evidence="2">AIPR family protein</fullName>
    </submittedName>
</protein>
<reference evidence="2 3" key="1">
    <citation type="submission" date="2024-12" db="EMBL/GenBank/DDBJ databases">
        <title>Forecasting of Potato common scab and diversities of Pathogenic streptomyces spp. in china.</title>
        <authorList>
            <person name="Handique U."/>
            <person name="Wu J."/>
        </authorList>
    </citation>
    <scope>NUCLEOTIDE SEQUENCE [LARGE SCALE GENOMIC DNA]</scope>
    <source>
        <strain evidence="2 3">ZRIMU1530</strain>
    </source>
</reference>
<proteinExistence type="predicted"/>
<evidence type="ECO:0000313" key="2">
    <source>
        <dbReference type="EMBL" id="MFM9613254.1"/>
    </source>
</evidence>
<comment type="caution">
    <text evidence="2">The sequence shown here is derived from an EMBL/GenBank/DDBJ whole genome shotgun (WGS) entry which is preliminary data.</text>
</comment>
<dbReference type="Pfam" id="PF10592">
    <property type="entry name" value="AIPR"/>
    <property type="match status" value="1"/>
</dbReference>
<feature type="domain" description="Abortive phage infection protein C-terminal" evidence="1">
    <location>
        <begin position="38"/>
        <end position="99"/>
    </location>
</feature>
<gene>
    <name evidence="2" type="ORF">ACKI18_31765</name>
</gene>
<dbReference type="EMBL" id="JBJVNI010000019">
    <property type="protein sequence ID" value="MFM9613254.1"/>
    <property type="molecule type" value="Genomic_DNA"/>
</dbReference>